<sequence length="80" mass="8667">MASMIYKAYLLHTGQNAAVNRQSDFKDAGTISAWAANAVAAVQELGLISGRGNQLFMPQEQVNRAESAQVIALLLDKFNK</sequence>
<dbReference type="AlphaFoldDB" id="A0A974PHS0"/>
<dbReference type="EMBL" id="CP068595">
    <property type="protein sequence ID" value="QQZ64199.1"/>
    <property type="molecule type" value="Genomic_DNA"/>
</dbReference>
<dbReference type="KEGG" id="pson:JI735_16700"/>
<proteinExistence type="predicted"/>
<accession>A0A974PHS0</accession>
<dbReference type="Proteomes" id="UP000595841">
    <property type="component" value="Chromosome"/>
</dbReference>
<dbReference type="PROSITE" id="PS51272">
    <property type="entry name" value="SLH"/>
    <property type="match status" value="1"/>
</dbReference>
<dbReference type="InterPro" id="IPR001119">
    <property type="entry name" value="SLH_dom"/>
</dbReference>
<organism evidence="2 3">
    <name type="scientific">Paenibacillus sonchi</name>
    <dbReference type="NCBI Taxonomy" id="373687"/>
    <lineage>
        <taxon>Bacteria</taxon>
        <taxon>Bacillati</taxon>
        <taxon>Bacillota</taxon>
        <taxon>Bacilli</taxon>
        <taxon>Bacillales</taxon>
        <taxon>Paenibacillaceae</taxon>
        <taxon>Paenibacillus</taxon>
        <taxon>Paenibacillus sonchi group</taxon>
    </lineage>
</organism>
<feature type="domain" description="SLH" evidence="1">
    <location>
        <begin position="22"/>
        <end position="80"/>
    </location>
</feature>
<keyword evidence="3" id="KW-1185">Reference proteome</keyword>
<protein>
    <submittedName>
        <fullName evidence="2">S-layer homology domain-containing protein</fullName>
    </submittedName>
</protein>
<dbReference type="Pfam" id="PF00395">
    <property type="entry name" value="SLH"/>
    <property type="match status" value="1"/>
</dbReference>
<reference evidence="2 3" key="1">
    <citation type="submission" date="2021-01" db="EMBL/GenBank/DDBJ databases">
        <title>Whole genome sequence of Paenibacillus sonchi LMG 24727 for comparative genomics.</title>
        <authorList>
            <person name="Lee G."/>
            <person name="Kim M.-J."/>
            <person name="Lim K."/>
            <person name="Shin J.-H."/>
        </authorList>
    </citation>
    <scope>NUCLEOTIDE SEQUENCE [LARGE SCALE GENOMIC DNA]</scope>
    <source>
        <strain evidence="2 3">LMG 24727</strain>
    </source>
</reference>
<name>A0A974PHS0_9BACL</name>
<evidence type="ECO:0000313" key="2">
    <source>
        <dbReference type="EMBL" id="QQZ64199.1"/>
    </source>
</evidence>
<gene>
    <name evidence="2" type="ORF">JI735_16700</name>
</gene>
<evidence type="ECO:0000313" key="3">
    <source>
        <dbReference type="Proteomes" id="UP000595841"/>
    </source>
</evidence>
<evidence type="ECO:0000259" key="1">
    <source>
        <dbReference type="PROSITE" id="PS51272"/>
    </source>
</evidence>